<dbReference type="InterPro" id="IPR003672">
    <property type="entry name" value="CobN/Mg_chltase"/>
</dbReference>
<dbReference type="PANTHER" id="PTHR44119:SF4">
    <property type="entry name" value="AEROBIC COBALTOCHELATASE SUBUNIT COBN"/>
    <property type="match status" value="1"/>
</dbReference>
<name>A0AAE4FSS9_9CYAN</name>
<evidence type="ECO:0000313" key="3">
    <source>
        <dbReference type="Proteomes" id="UP001268256"/>
    </source>
</evidence>
<reference evidence="3" key="1">
    <citation type="submission" date="2023-07" db="EMBL/GenBank/DDBJ databases">
        <authorList>
            <person name="Luz R."/>
            <person name="Cordeiro R."/>
            <person name="Fonseca A."/>
            <person name="Goncalves V."/>
        </authorList>
    </citation>
    <scope>NUCLEOTIDE SEQUENCE [LARGE SCALE GENOMIC DNA]</scope>
    <source>
        <strain evidence="3">BACA0444</strain>
    </source>
</reference>
<dbReference type="EMBL" id="JAVMIP010000014">
    <property type="protein sequence ID" value="MDS3861649.1"/>
    <property type="molecule type" value="Genomic_DNA"/>
</dbReference>
<keyword evidence="3" id="KW-1185">Reference proteome</keyword>
<sequence>MHRIINLTNQNVTNSNSETVNFIRQTPAPIFFLTTADTDIHVLSQARPRLPENFPAVRVMNYLNLQQQIVIDDYAEAVLAQAQVIVLRLLGGRAYWAYGLEVLQTTVADSGAKLIVLPGDDRPDLELMSLSSLPLDDVDQLWRYFLEGGVENMTQALLFLGFTCLDTPQIPALPKPVARVGVFEWESSIRLAATAPKVGILFYRAHYLAGNTAPITALCQALSQKGLQPIPVYAQSLQDETIQAELLKLLAPTPDSKIDLILNTTSFSIARLDLAQQDTERGLEFWQALDVPVIQVILSGSGLSTWQESTLGLSPRDLAMNVVLPEVDGRIISRAISFKSGDLYDDELETAIIGYQSEPSRIEFVADLAAHWVNLKRISNADKKVALILANYPAKDGRIANGVGLDTPASCVKIIHELKAAGYDLGDQPLPNTGDELIQQLIKGMTHDPESYYRPVNQCFRVQDYQIWLESQPETIQQKLATYYPKLENDIPIPGLQLGNIFISIQPPRGNDLDPNTNYHNPDLPPTPSYLSFYLWIRHQFQANAVIHIGKHGNLEWLPGKSVALSQNCFPEIALGPLPNFYPFIVNDPGEGCQSKRRSQAVIIDHLTPPMTQAGLYGPLDELSQVLDEYYEAEQLDPPRLPLLKERIDELIKVLHLDQDLAHLAPADSGDWQAWLNQTDGYLCELRDAQIRDGLHILGECPGQTQLRDLIVAIARSPNRIHLGLTRALALDLGFDCDPLTTPATEPSPDPKFRAVGDWTANLDHQALLLIDQLLTQDRPTNLGIETTKVLAWISESLLPNLRRTDEELTQLLRGLNGSYIPSGPSGAPTRGRPDVLPTGRNFYAVDLRAIPTEVAWDLGRKAAEAVIERYTQEQGDYPKTLGLSVWGTATMRTGGDDIAEALALLGVMPVWDGPSRRVVDIEAIPLSLLGRPRVDVTLRISGFFRDAFPNLIQLFDDAVNLVASLNEPPEQNPLAATVKTEITTAIQQGQDQNTAQTQARLRIFGSPPGAYGAGLQGLIDNPQAWDTTADLAQAYIHWSSTAYTGTGQSQPAPQAFQNRLAQMQIVLQNQDNREHDLLDSDDYYQFQGGLTAAVKLLNDQAPSVYFGDHGQSENPQIRALSEELARVYRSRVINPKWIAGVMRHGYKGAAEMAATVDFLFGYAATTQAIPNHMFAGVAQAYVFDQTVQDFLQAKNPHVLRDMAERLLEAEHRGLWTEVEPTTKDQLRAILHQAEAKVEECSS</sequence>
<accession>A0AAE4FSS9</accession>
<dbReference type="GO" id="GO:0051116">
    <property type="term" value="F:cobaltochelatase activity"/>
    <property type="evidence" value="ECO:0007669"/>
    <property type="project" value="UniProtKB-EC"/>
</dbReference>
<feature type="domain" description="CobN/magnesium chelatase" evidence="1">
    <location>
        <begin position="142"/>
        <end position="1222"/>
    </location>
</feature>
<dbReference type="NCBIfam" id="TIGR02257">
    <property type="entry name" value="cobalto_cobN"/>
    <property type="match status" value="1"/>
</dbReference>
<evidence type="ECO:0000259" key="1">
    <source>
        <dbReference type="Pfam" id="PF02514"/>
    </source>
</evidence>
<dbReference type="CDD" id="cd10150">
    <property type="entry name" value="CobN_like"/>
    <property type="match status" value="1"/>
</dbReference>
<organism evidence="2 3">
    <name type="scientific">Pseudocalidococcus azoricus BACA0444</name>
    <dbReference type="NCBI Taxonomy" id="2918990"/>
    <lineage>
        <taxon>Bacteria</taxon>
        <taxon>Bacillati</taxon>
        <taxon>Cyanobacteriota</taxon>
        <taxon>Cyanophyceae</taxon>
        <taxon>Acaryochloridales</taxon>
        <taxon>Thermosynechococcaceae</taxon>
        <taxon>Pseudocalidococcus</taxon>
        <taxon>Pseudocalidococcus azoricus</taxon>
    </lineage>
</organism>
<dbReference type="GO" id="GO:0009236">
    <property type="term" value="P:cobalamin biosynthetic process"/>
    <property type="evidence" value="ECO:0007669"/>
    <property type="project" value="InterPro"/>
</dbReference>
<evidence type="ECO:0000313" key="2">
    <source>
        <dbReference type="EMBL" id="MDS3861649.1"/>
    </source>
</evidence>
<dbReference type="PANTHER" id="PTHR44119">
    <property type="entry name" value="MAGNESIUM-CHELATASE SUBUNIT CHLH, CHLOROPLASTIC"/>
    <property type="match status" value="1"/>
</dbReference>
<comment type="caution">
    <text evidence="2">The sequence shown here is derived from an EMBL/GenBank/DDBJ whole genome shotgun (WGS) entry which is preliminary data.</text>
</comment>
<dbReference type="RefSeq" id="WP_322878882.1">
    <property type="nucleotide sequence ID" value="NZ_JAVMIP010000014.1"/>
</dbReference>
<dbReference type="Pfam" id="PF02514">
    <property type="entry name" value="CobN-Mg_chel"/>
    <property type="match status" value="1"/>
</dbReference>
<dbReference type="AlphaFoldDB" id="A0AAE4FSS9"/>
<dbReference type="Proteomes" id="UP001268256">
    <property type="component" value="Unassembled WGS sequence"/>
</dbReference>
<dbReference type="InterPro" id="IPR011953">
    <property type="entry name" value="Cobalto_CobN"/>
</dbReference>
<proteinExistence type="predicted"/>
<protein>
    <submittedName>
        <fullName evidence="2">Cobaltochelatase subunit CobN</fullName>
        <ecNumber evidence="2">6.6.1.2</ecNumber>
    </submittedName>
</protein>
<dbReference type="EC" id="6.6.1.2" evidence="2"/>
<keyword evidence="2" id="KW-0436">Ligase</keyword>
<gene>
    <name evidence="2" type="primary">cobN</name>
    <name evidence="2" type="ORF">RIF25_12620</name>
</gene>